<organism evidence="2 3">
    <name type="scientific">Streptomyces coacervatus</name>
    <dbReference type="NCBI Taxonomy" id="647381"/>
    <lineage>
        <taxon>Bacteria</taxon>
        <taxon>Bacillati</taxon>
        <taxon>Actinomycetota</taxon>
        <taxon>Actinomycetes</taxon>
        <taxon>Kitasatosporales</taxon>
        <taxon>Streptomycetaceae</taxon>
        <taxon>Streptomyces</taxon>
    </lineage>
</organism>
<reference evidence="3" key="1">
    <citation type="journal article" date="2019" name="Int. J. Syst. Evol. Microbiol.">
        <title>The Global Catalogue of Microorganisms (GCM) 10K type strain sequencing project: providing services to taxonomists for standard genome sequencing and annotation.</title>
        <authorList>
            <consortium name="The Broad Institute Genomics Platform"/>
            <consortium name="The Broad Institute Genome Sequencing Center for Infectious Disease"/>
            <person name="Wu L."/>
            <person name="Ma J."/>
        </authorList>
    </citation>
    <scope>NUCLEOTIDE SEQUENCE [LARGE SCALE GENOMIC DNA]</scope>
    <source>
        <strain evidence="3">JCM 17138</strain>
    </source>
</reference>
<evidence type="ECO:0000313" key="2">
    <source>
        <dbReference type="EMBL" id="GAA3846050.1"/>
    </source>
</evidence>
<keyword evidence="3" id="KW-1185">Reference proteome</keyword>
<dbReference type="Proteomes" id="UP001501009">
    <property type="component" value="Unassembled WGS sequence"/>
</dbReference>
<name>A0ABP7JJK2_9ACTN</name>
<comment type="caution">
    <text evidence="2">The sequence shown here is derived from an EMBL/GenBank/DDBJ whole genome shotgun (WGS) entry which is preliminary data.</text>
</comment>
<protein>
    <submittedName>
        <fullName evidence="2">Uncharacterized protein</fullName>
    </submittedName>
</protein>
<feature type="compositionally biased region" description="Basic and acidic residues" evidence="1">
    <location>
        <begin position="1"/>
        <end position="21"/>
    </location>
</feature>
<accession>A0ABP7JJK2</accession>
<evidence type="ECO:0000256" key="1">
    <source>
        <dbReference type="SAM" id="MobiDB-lite"/>
    </source>
</evidence>
<proteinExistence type="predicted"/>
<gene>
    <name evidence="2" type="ORF">GCM10022403_092270</name>
</gene>
<evidence type="ECO:0000313" key="3">
    <source>
        <dbReference type="Proteomes" id="UP001501009"/>
    </source>
</evidence>
<dbReference type="EMBL" id="BAABDE010000050">
    <property type="protein sequence ID" value="GAA3846050.1"/>
    <property type="molecule type" value="Genomic_DNA"/>
</dbReference>
<sequence>MHSDRGSTSHSDRGKQDRGGDQDGEDSTCTHGFPPRLGQLRHQATSLIIPKNRSANYSLAWPSALALCEMVKFTDLDSLDHGGYLRARVEEGRTVGDLAVAGWRCRCRKWPIG</sequence>
<feature type="region of interest" description="Disordered" evidence="1">
    <location>
        <begin position="1"/>
        <end position="37"/>
    </location>
</feature>